<keyword evidence="2" id="KW-1185">Reference proteome</keyword>
<gene>
    <name evidence="1" type="ORF">HG542_20580</name>
</gene>
<comment type="caution">
    <text evidence="1">The sequence shown here is derived from an EMBL/GenBank/DDBJ whole genome shotgun (WGS) entry which is preliminary data.</text>
</comment>
<dbReference type="Proteomes" id="UP000587462">
    <property type="component" value="Unassembled WGS sequence"/>
</dbReference>
<dbReference type="AlphaFoldDB" id="A0A7Y7E8H2"/>
<proteinExistence type="predicted"/>
<evidence type="ECO:0000313" key="1">
    <source>
        <dbReference type="EMBL" id="NVK80040.1"/>
    </source>
</evidence>
<reference evidence="1 2" key="1">
    <citation type="submission" date="2020-04" db="EMBL/GenBank/DDBJ databases">
        <title>Draft Genome Sequence of Streptomyces morookaense DSM 40503, an 8-azaguanine-producing strain.</title>
        <authorList>
            <person name="Qi J."/>
            <person name="Gao J.-M."/>
        </authorList>
    </citation>
    <scope>NUCLEOTIDE SEQUENCE [LARGE SCALE GENOMIC DNA]</scope>
    <source>
        <strain evidence="1 2">DSM 40503</strain>
    </source>
</reference>
<accession>A0A7Y7E8H2</accession>
<organism evidence="1 2">
    <name type="scientific">Streptomyces morookaense</name>
    <name type="common">Streptoverticillium morookaense</name>
    <dbReference type="NCBI Taxonomy" id="1970"/>
    <lineage>
        <taxon>Bacteria</taxon>
        <taxon>Bacillati</taxon>
        <taxon>Actinomycetota</taxon>
        <taxon>Actinomycetes</taxon>
        <taxon>Kitasatosporales</taxon>
        <taxon>Streptomycetaceae</taxon>
        <taxon>Streptomyces</taxon>
    </lineage>
</organism>
<dbReference type="RefSeq" id="WP_171083552.1">
    <property type="nucleotide sequence ID" value="NZ_BNBU01000008.1"/>
</dbReference>
<sequence length="317" mass="35479">MTITPTSQRTRLLIRQARATAQTPLEHLDQQHWNETAVTFQHQLKACRVAGACTELLERLGYPQRAAAQLVPVLHHFEALVYRTDGDLEEHQRGGAGPKGGGREGIDAILAAYGLSHDTAIDTELDTLVRYAQTETRIMQGRLPLTAELIRETCYSRSAHIRLLLRFALRLADLSVDEEFMSLARHVFARDEVVADCVGYEQDVRDDSFNTLRLHAHLHGPHKAADAQRALAAHILHELHTGLARANRPALVRFGNAFLPRPATIGARHHTPDSRMSLARRLAPLTALRRHTCRQAGRTARLTMVAVPDPRTDTRFQ</sequence>
<dbReference type="EMBL" id="JABBXF010000046">
    <property type="protein sequence ID" value="NVK80040.1"/>
    <property type="molecule type" value="Genomic_DNA"/>
</dbReference>
<evidence type="ECO:0000313" key="2">
    <source>
        <dbReference type="Proteomes" id="UP000587462"/>
    </source>
</evidence>
<protein>
    <submittedName>
        <fullName evidence="1">Uncharacterized protein</fullName>
    </submittedName>
</protein>
<name>A0A7Y7E8H2_STRMO</name>